<dbReference type="Pfam" id="PF24517">
    <property type="entry name" value="CBM96"/>
    <property type="match status" value="1"/>
</dbReference>
<accession>A0A5R9KBM4</accession>
<dbReference type="GO" id="GO:0005576">
    <property type="term" value="C:extracellular region"/>
    <property type="evidence" value="ECO:0007669"/>
    <property type="project" value="UniProtKB-SubCell"/>
</dbReference>
<dbReference type="PANTHER" id="PTHR42754">
    <property type="entry name" value="ENDOGLUCANASE"/>
    <property type="match status" value="1"/>
</dbReference>
<proteinExistence type="predicted"/>
<dbReference type="InterPro" id="IPR026444">
    <property type="entry name" value="Secre_tail"/>
</dbReference>
<dbReference type="Gene3D" id="2.60.120.430">
    <property type="entry name" value="Galactose-binding lectin"/>
    <property type="match status" value="1"/>
</dbReference>
<feature type="domain" description="Carbohydrate-binding module family 96" evidence="7">
    <location>
        <begin position="751"/>
        <end position="913"/>
    </location>
</feature>
<dbReference type="SUPFAM" id="SSF49785">
    <property type="entry name" value="Galactose-binding domain-like"/>
    <property type="match status" value="1"/>
</dbReference>
<keyword evidence="2" id="KW-0964">Secreted</keyword>
<reference evidence="8 9" key="1">
    <citation type="submission" date="2019-05" db="EMBL/GenBank/DDBJ databases">
        <authorList>
            <person name="Qu J.-H."/>
        </authorList>
    </citation>
    <scope>NUCLEOTIDE SEQUENCE [LARGE SCALE GENOMIC DNA]</scope>
    <source>
        <strain evidence="8 9">Z12</strain>
    </source>
</reference>
<protein>
    <submittedName>
        <fullName evidence="8">DNRLRE domain-containing protein</fullName>
    </submittedName>
</protein>
<evidence type="ECO:0000313" key="9">
    <source>
        <dbReference type="Proteomes" id="UP000309788"/>
    </source>
</evidence>
<dbReference type="OrthoDB" id="1523346at2"/>
<gene>
    <name evidence="8" type="ORF">FEM55_15645</name>
</gene>
<dbReference type="EMBL" id="VCEI01000025">
    <property type="protein sequence ID" value="TLU92174.1"/>
    <property type="molecule type" value="Genomic_DNA"/>
</dbReference>
<dbReference type="Pfam" id="PF11721">
    <property type="entry name" value="Malectin"/>
    <property type="match status" value="1"/>
</dbReference>
<evidence type="ECO:0000259" key="5">
    <source>
        <dbReference type="Pfam" id="PF11721"/>
    </source>
</evidence>
<evidence type="ECO:0000259" key="7">
    <source>
        <dbReference type="Pfam" id="PF24517"/>
    </source>
</evidence>
<dbReference type="Pfam" id="PF18962">
    <property type="entry name" value="Por_Secre_tail"/>
    <property type="match status" value="1"/>
</dbReference>
<keyword evidence="9" id="KW-1185">Reference proteome</keyword>
<evidence type="ECO:0000256" key="3">
    <source>
        <dbReference type="ARBA" id="ARBA00022729"/>
    </source>
</evidence>
<feature type="domain" description="Malectin" evidence="5">
    <location>
        <begin position="593"/>
        <end position="733"/>
    </location>
</feature>
<feature type="domain" description="Secretion system C-terminal sorting" evidence="6">
    <location>
        <begin position="943"/>
        <end position="1020"/>
    </location>
</feature>
<dbReference type="NCBIfam" id="TIGR04183">
    <property type="entry name" value="Por_Secre_tail"/>
    <property type="match status" value="1"/>
</dbReference>
<evidence type="ECO:0000256" key="1">
    <source>
        <dbReference type="ARBA" id="ARBA00004613"/>
    </source>
</evidence>
<feature type="region of interest" description="Disordered" evidence="4">
    <location>
        <begin position="924"/>
        <end position="944"/>
    </location>
</feature>
<evidence type="ECO:0000313" key="8">
    <source>
        <dbReference type="EMBL" id="TLU92174.1"/>
    </source>
</evidence>
<evidence type="ECO:0000256" key="4">
    <source>
        <dbReference type="SAM" id="MobiDB-lite"/>
    </source>
</evidence>
<comment type="subcellular location">
    <subcellularLocation>
        <location evidence="1">Secreted</location>
    </subcellularLocation>
</comment>
<sequence length="1023" mass="110478">MNPIVNIFIYSKILINPKNQSILMNASLHALSGSPLRCPAHRPSSLEQKAGRFTTAEKQLGKWSVLLLLFLFPFSLSAQAQPALEWNKTLGGNLREYLYAVKQTADGGYIAAGVSNSAVGGDKSQAGNGNNDYWVIKVAPDGTRQWDKMYGGKGTDELKEVFQTADGGYLLAGNSTSDAGNDKSQNDKAASGGIRGDYWIVKIDAAGEREWDKTIGGTREEILTDAKQTPDGGYILIGTSNSAVSGDKTKAGTESWIVKLRADGSIQWDNPIEYIHKSNIDPTQDGGYIVGGNTTNVPAQDYTDSYIIKLSPNGRIEWSTVFNLHQSELMDVHQTREGQYIVAVKTETPGSGIPYLVIKLGNTGIELWRKVFTTSTANDDFKLALIRQVIQTADGGFLAGGYSDSPAGADKSEDSKGGDDYWLVKMDADGNKQWDKTIGGPGQDFLQTMELTRDGGYILGGNSDSPTGQDKTEASRGEADFWIVKLAPEFNNKLLSFSANNLGFTVTADSSVPAQSVLLVASSGTPQVTLSKSASSSWLTLPSPALGTLSFNVNAAGLAPGTYNATVNAIAPGYAGATLNVLLTVVPGNQLTTVRINAGGPAFTTSDGRVFSEDRYFGGTDRIYYIPDREILYTTDDALYRTERSAPSFSYNIPVVNGDYVVVLHFAEIWFDSPKGNAGKRLFNVDMEGSRKLENYDIYAQADDALAAVEEEFQLKVTDGVLNIDFSKGAANLPTVAAIEVIPKSDFTRTTLTLPAVADAYVHTYFPDENFGTADQLIVKSGEINISRQTYLKFPLTGISEVTSARLRIYGSNVESTMKVNTSAYSVDNDAWTETAITYNNAPASSTWPLARTTVKNVPGYRVLDVTAFVQSQAEGDKVVSIMLKNPTSVNKKLIFHSKENPSGMAPELVVTTRKPVDNSFRMSAGPGLKEEPDNQKSNASTLFPNPVKKQFTLGLSSRHEGAVSLQLITRSGKLYDVKATEQSTASARKQVDLSGLSLARGMYLLKIRSGTATEVLKVLVAE</sequence>
<dbReference type="InterPro" id="IPR055372">
    <property type="entry name" value="CBM96"/>
</dbReference>
<dbReference type="AlphaFoldDB" id="A0A5R9KBM4"/>
<dbReference type="Proteomes" id="UP000309788">
    <property type="component" value="Unassembled WGS sequence"/>
</dbReference>
<keyword evidence="3" id="KW-0732">Signal</keyword>
<dbReference type="InterPro" id="IPR008979">
    <property type="entry name" value="Galactose-bd-like_sf"/>
</dbReference>
<dbReference type="InterPro" id="IPR021720">
    <property type="entry name" value="Malectin_dom"/>
</dbReference>
<evidence type="ECO:0000259" key="6">
    <source>
        <dbReference type="Pfam" id="PF18962"/>
    </source>
</evidence>
<organism evidence="8 9">
    <name type="scientific">Dyadobacter sediminis</name>
    <dbReference type="NCBI Taxonomy" id="1493691"/>
    <lineage>
        <taxon>Bacteria</taxon>
        <taxon>Pseudomonadati</taxon>
        <taxon>Bacteroidota</taxon>
        <taxon>Cytophagia</taxon>
        <taxon>Cytophagales</taxon>
        <taxon>Spirosomataceae</taxon>
        <taxon>Dyadobacter</taxon>
    </lineage>
</organism>
<name>A0A5R9KBM4_9BACT</name>
<dbReference type="PANTHER" id="PTHR42754:SF1">
    <property type="entry name" value="LIPOPROTEIN"/>
    <property type="match status" value="1"/>
</dbReference>
<evidence type="ECO:0000256" key="2">
    <source>
        <dbReference type="ARBA" id="ARBA00022525"/>
    </source>
</evidence>
<dbReference type="NCBIfam" id="NF033679">
    <property type="entry name" value="DNRLRE_dom"/>
    <property type="match status" value="1"/>
</dbReference>
<comment type="caution">
    <text evidence="8">The sequence shown here is derived from an EMBL/GenBank/DDBJ whole genome shotgun (WGS) entry which is preliminary data.</text>
</comment>